<keyword evidence="1" id="KW-0479">Metal-binding</keyword>
<dbReference type="AlphaFoldDB" id="A0A5C4QV88"/>
<keyword evidence="7" id="KW-1185">Reference proteome</keyword>
<evidence type="ECO:0000259" key="5">
    <source>
        <dbReference type="Pfam" id="PF00149"/>
    </source>
</evidence>
<evidence type="ECO:0000313" key="7">
    <source>
        <dbReference type="Proteomes" id="UP000306145"/>
    </source>
</evidence>
<dbReference type="InterPro" id="IPR050884">
    <property type="entry name" value="CNP_phosphodiesterase-III"/>
</dbReference>
<dbReference type="PANTHER" id="PTHR42988">
    <property type="entry name" value="PHOSPHOHYDROLASE"/>
    <property type="match status" value="1"/>
</dbReference>
<accession>A0A5C4QV88</accession>
<proteinExistence type="inferred from homology"/>
<evidence type="ECO:0000313" key="6">
    <source>
        <dbReference type="EMBL" id="TNH29640.1"/>
    </source>
</evidence>
<evidence type="ECO:0000256" key="2">
    <source>
        <dbReference type="ARBA" id="ARBA00022801"/>
    </source>
</evidence>
<dbReference type="InterPro" id="IPR029052">
    <property type="entry name" value="Metallo-depent_PP-like"/>
</dbReference>
<evidence type="ECO:0000256" key="3">
    <source>
        <dbReference type="ARBA" id="ARBA00023004"/>
    </source>
</evidence>
<sequence>MTIIAHISDTHFDGGGRALARARQTMAFLRGCNLDVILVTGDLADHGTVEEYDEVKAELVADIPVLMLPGNHDDRSAYRKILLDGDGAAPINQLKRAGGLLFALCDSTIPGEDEGLLAPETLDWLEGVLGAAQEPVFVALHHHPIRLNNPLLDGIRLRNPEDLAAVLQASSTPRAVFCGHAHAAAAGTFAGLPLIAAPGIFSTTRLPWTTTDELAWANTFDRDDVPGVVFHVVEGGELTSHFRSIGN</sequence>
<keyword evidence="2" id="KW-0378">Hydrolase</keyword>
<dbReference type="Proteomes" id="UP000306145">
    <property type="component" value="Unassembled WGS sequence"/>
</dbReference>
<dbReference type="Pfam" id="PF00149">
    <property type="entry name" value="Metallophos"/>
    <property type="match status" value="1"/>
</dbReference>
<evidence type="ECO:0000256" key="1">
    <source>
        <dbReference type="ARBA" id="ARBA00022723"/>
    </source>
</evidence>
<comment type="similarity">
    <text evidence="4">Belongs to the cyclic nucleotide phosphodiesterase class-III family.</text>
</comment>
<keyword evidence="3" id="KW-0408">Iron</keyword>
<reference evidence="6 7" key="1">
    <citation type="submission" date="2019-06" db="EMBL/GenBank/DDBJ databases">
        <title>Micromonospora ordensis sp. nov., isolated from deep marine sediment.</title>
        <authorList>
            <person name="Veyisoglu A."/>
            <person name="Carro L."/>
            <person name="Klenk H.-P."/>
            <person name="Sahin N."/>
        </authorList>
    </citation>
    <scope>NUCLEOTIDE SEQUENCE [LARGE SCALE GENOMIC DNA]</scope>
    <source>
        <strain evidence="6 7">S2509</strain>
    </source>
</reference>
<dbReference type="GO" id="GO:0016787">
    <property type="term" value="F:hydrolase activity"/>
    <property type="evidence" value="ECO:0007669"/>
    <property type="project" value="UniProtKB-KW"/>
</dbReference>
<dbReference type="InterPro" id="IPR004843">
    <property type="entry name" value="Calcineurin-like_PHP"/>
</dbReference>
<name>A0A5C4QV88_9ACTN</name>
<comment type="caution">
    <text evidence="6">The sequence shown here is derived from an EMBL/GenBank/DDBJ whole genome shotgun (WGS) entry which is preliminary data.</text>
</comment>
<dbReference type="RefSeq" id="WP_139584380.1">
    <property type="nucleotide sequence ID" value="NZ_VDFY01000138.1"/>
</dbReference>
<dbReference type="GO" id="GO:0046872">
    <property type="term" value="F:metal ion binding"/>
    <property type="evidence" value="ECO:0007669"/>
    <property type="project" value="UniProtKB-KW"/>
</dbReference>
<dbReference type="PANTHER" id="PTHR42988:SF2">
    <property type="entry name" value="CYCLIC NUCLEOTIDE PHOSPHODIESTERASE CBUA0032-RELATED"/>
    <property type="match status" value="1"/>
</dbReference>
<dbReference type="OrthoDB" id="5241795at2"/>
<protein>
    <submittedName>
        <fullName evidence="6">Phosphodiesterase</fullName>
    </submittedName>
</protein>
<dbReference type="EMBL" id="VDFY01000138">
    <property type="protein sequence ID" value="TNH29640.1"/>
    <property type="molecule type" value="Genomic_DNA"/>
</dbReference>
<organism evidence="6 7">
    <name type="scientific">Micromonospora orduensis</name>
    <dbReference type="NCBI Taxonomy" id="1420891"/>
    <lineage>
        <taxon>Bacteria</taxon>
        <taxon>Bacillati</taxon>
        <taxon>Actinomycetota</taxon>
        <taxon>Actinomycetes</taxon>
        <taxon>Micromonosporales</taxon>
        <taxon>Micromonosporaceae</taxon>
        <taxon>Micromonospora</taxon>
    </lineage>
</organism>
<gene>
    <name evidence="6" type="ORF">FHG89_11575</name>
</gene>
<dbReference type="SUPFAM" id="SSF56300">
    <property type="entry name" value="Metallo-dependent phosphatases"/>
    <property type="match status" value="1"/>
</dbReference>
<dbReference type="Gene3D" id="3.60.21.10">
    <property type="match status" value="1"/>
</dbReference>
<evidence type="ECO:0000256" key="4">
    <source>
        <dbReference type="ARBA" id="ARBA00025742"/>
    </source>
</evidence>
<feature type="domain" description="Calcineurin-like phosphoesterase" evidence="5">
    <location>
        <begin position="4"/>
        <end position="183"/>
    </location>
</feature>